<evidence type="ECO:0000256" key="1">
    <source>
        <dbReference type="SAM" id="MobiDB-lite"/>
    </source>
</evidence>
<protein>
    <submittedName>
        <fullName evidence="2">Uncharacterized protein</fullName>
    </submittedName>
</protein>
<dbReference type="AlphaFoldDB" id="A0A177TKJ9"/>
<reference evidence="2" key="1">
    <citation type="submission" date="2016-04" db="EMBL/GenBank/DDBJ databases">
        <authorList>
            <person name="Nguyen H.D."/>
            <person name="Samba Siva P."/>
            <person name="Cullis J."/>
            <person name="Levesque C.A."/>
            <person name="Hambleton S."/>
        </authorList>
    </citation>
    <scope>NUCLEOTIDE SEQUENCE</scope>
    <source>
        <strain evidence="2">DAOMC 236416</strain>
    </source>
</reference>
<organism evidence="2 3">
    <name type="scientific">Tilletia indica</name>
    <dbReference type="NCBI Taxonomy" id="43049"/>
    <lineage>
        <taxon>Eukaryota</taxon>
        <taxon>Fungi</taxon>
        <taxon>Dikarya</taxon>
        <taxon>Basidiomycota</taxon>
        <taxon>Ustilaginomycotina</taxon>
        <taxon>Exobasidiomycetes</taxon>
        <taxon>Tilletiales</taxon>
        <taxon>Tilletiaceae</taxon>
        <taxon>Tilletia</taxon>
    </lineage>
</organism>
<comment type="caution">
    <text evidence="2">The sequence shown here is derived from an EMBL/GenBank/DDBJ whole genome shotgun (WGS) entry which is preliminary data.</text>
</comment>
<evidence type="ECO:0000313" key="2">
    <source>
        <dbReference type="EMBL" id="KAE8260015.1"/>
    </source>
</evidence>
<dbReference type="EMBL" id="LWDF02000020">
    <property type="protein sequence ID" value="KAE8260015.1"/>
    <property type="molecule type" value="Genomic_DNA"/>
</dbReference>
<evidence type="ECO:0000313" key="3">
    <source>
        <dbReference type="Proteomes" id="UP000077521"/>
    </source>
</evidence>
<keyword evidence="3" id="KW-1185">Reference proteome</keyword>
<proteinExistence type="predicted"/>
<gene>
    <name evidence="2" type="ORF">A4X13_0g597</name>
</gene>
<feature type="compositionally biased region" description="Low complexity" evidence="1">
    <location>
        <begin position="83"/>
        <end position="97"/>
    </location>
</feature>
<dbReference type="Proteomes" id="UP000077521">
    <property type="component" value="Unassembled WGS sequence"/>
</dbReference>
<sequence length="123" mass="12638">MTRTGTSRRSAPKETNKQSGTNKAKSSTSKAASKAKEGKPAPKTNSKSTSAASSASAGSRRASKGRDEETRARIDSGLKDLVSSSTTGASKGSTSTAPVRKSERQAKGASVAATTKAFDRLMK</sequence>
<name>A0A177TKJ9_9BASI</name>
<feature type="compositionally biased region" description="Low complexity" evidence="1">
    <location>
        <begin position="19"/>
        <end position="32"/>
    </location>
</feature>
<feature type="compositionally biased region" description="Basic and acidic residues" evidence="1">
    <location>
        <begin position="64"/>
        <end position="78"/>
    </location>
</feature>
<accession>A0A177TKJ9</accession>
<feature type="region of interest" description="Disordered" evidence="1">
    <location>
        <begin position="1"/>
        <end position="123"/>
    </location>
</feature>
<feature type="compositionally biased region" description="Low complexity" evidence="1">
    <location>
        <begin position="41"/>
        <end position="60"/>
    </location>
</feature>
<reference evidence="2" key="2">
    <citation type="journal article" date="2019" name="IMA Fungus">
        <title>Genome sequencing and comparison of five Tilletia species to identify candidate genes for the detection of regulated species infecting wheat.</title>
        <authorList>
            <person name="Nguyen H.D.T."/>
            <person name="Sultana T."/>
            <person name="Kesanakurti P."/>
            <person name="Hambleton S."/>
        </authorList>
    </citation>
    <scope>NUCLEOTIDE SEQUENCE</scope>
    <source>
        <strain evidence="2">DAOMC 236416</strain>
    </source>
</reference>